<name>A0A0L0NC52_TOLOC</name>
<sequence>EENVDSPSCWWPFLRSPPSLITSRNLPSRAAESTLSRENMPIIQGPSSGSGEAPKQHSQPSRKGKKAWRKNVDVTEVEKGLEDLNEEVIRGGVIKEKASSELFTIVVKGNSRISRKLLKHMTKVLRADEIIAQRSAIPAVSMRKRPGDKTTDGIIPAKRQRTAWVPHKELARLRKVADGQHENTVVVNDATYDVWDVITEPKTEEAGDFLPEKQRAKAPKSMKQKPISLTASGKPVPAVQHPTGGYSYNPMFTDYEKRLAEESARALEAEKQRLAAEEADRQKQEAAARSAAEAAAAEERANMSEWEEDSEWEGFQSGVEDDKPSAKQPKRKTQTQRNRIKRRKEEERLARHKAAMKERRVQEQRIKEIAEELNMREQTKALMLAEESDTASEVTDDKLRRKQLGKFKLPERDLELVLPDELQESLRLLKPEGNLLKDRYRSMLVRGKVESRRHIPFKRQARRKLTEKWTHKDFVL</sequence>
<accession>A0A0L0NC52</accession>
<organism evidence="8 9">
    <name type="scientific">Tolypocladium ophioglossoides (strain CBS 100239)</name>
    <name type="common">Snaketongue truffleclub</name>
    <name type="synonym">Elaphocordyceps ophioglossoides</name>
    <dbReference type="NCBI Taxonomy" id="1163406"/>
    <lineage>
        <taxon>Eukaryota</taxon>
        <taxon>Fungi</taxon>
        <taxon>Dikarya</taxon>
        <taxon>Ascomycota</taxon>
        <taxon>Pezizomycotina</taxon>
        <taxon>Sordariomycetes</taxon>
        <taxon>Hypocreomycetidae</taxon>
        <taxon>Hypocreales</taxon>
        <taxon>Ophiocordycipitaceae</taxon>
        <taxon>Tolypocladium</taxon>
    </lineage>
</organism>
<gene>
    <name evidence="8" type="ORF">TOPH_03744</name>
</gene>
<dbReference type="EMBL" id="LFRF01000008">
    <property type="protein sequence ID" value="KND91641.1"/>
    <property type="molecule type" value="Genomic_DNA"/>
</dbReference>
<feature type="compositionally biased region" description="Basic residues" evidence="7">
    <location>
        <begin position="328"/>
        <end position="342"/>
    </location>
</feature>
<feature type="region of interest" description="Disordered" evidence="7">
    <location>
        <begin position="270"/>
        <end position="361"/>
    </location>
</feature>
<dbReference type="GO" id="GO:0000027">
    <property type="term" value="P:ribosomal large subunit assembly"/>
    <property type="evidence" value="ECO:0007669"/>
    <property type="project" value="TreeGrafter"/>
</dbReference>
<evidence type="ECO:0000256" key="2">
    <source>
        <dbReference type="ARBA" id="ARBA00004642"/>
    </source>
</evidence>
<feature type="compositionally biased region" description="Basic residues" evidence="7">
    <location>
        <begin position="60"/>
        <end position="69"/>
    </location>
</feature>
<dbReference type="GO" id="GO:0005730">
    <property type="term" value="C:nucleolus"/>
    <property type="evidence" value="ECO:0007669"/>
    <property type="project" value="UniProtKB-SubCell"/>
</dbReference>
<dbReference type="AlphaFoldDB" id="A0A0L0NC52"/>
<dbReference type="InterPro" id="IPR011687">
    <property type="entry name" value="Nop53/GLTSCR2"/>
</dbReference>
<dbReference type="PIRSF" id="PIRSF017302">
    <property type="entry name" value="Gltscr2"/>
    <property type="match status" value="1"/>
</dbReference>
<evidence type="ECO:0000256" key="3">
    <source>
        <dbReference type="ARBA" id="ARBA00008838"/>
    </source>
</evidence>
<feature type="region of interest" description="Disordered" evidence="7">
    <location>
        <begin position="212"/>
        <end position="247"/>
    </location>
</feature>
<feature type="compositionally biased region" description="Basic and acidic residues" evidence="7">
    <location>
        <begin position="270"/>
        <end position="286"/>
    </location>
</feature>
<dbReference type="Pfam" id="PF07767">
    <property type="entry name" value="Nop53"/>
    <property type="match status" value="1"/>
</dbReference>
<proteinExistence type="inferred from homology"/>
<protein>
    <recommendedName>
        <fullName evidence="4">Ribosome biogenesis protein NOP53</fullName>
    </recommendedName>
</protein>
<evidence type="ECO:0000256" key="1">
    <source>
        <dbReference type="ARBA" id="ARBA00004604"/>
    </source>
</evidence>
<dbReference type="GO" id="GO:0006364">
    <property type="term" value="P:rRNA processing"/>
    <property type="evidence" value="ECO:0007669"/>
    <property type="project" value="TreeGrafter"/>
</dbReference>
<reference evidence="8 9" key="1">
    <citation type="journal article" date="2015" name="BMC Genomics">
        <title>The genome of the truffle-parasite Tolypocladium ophioglossoides and the evolution of antifungal peptaibiotics.</title>
        <authorList>
            <person name="Quandt C.A."/>
            <person name="Bushley K.E."/>
            <person name="Spatafora J.W."/>
        </authorList>
    </citation>
    <scope>NUCLEOTIDE SEQUENCE [LARGE SCALE GENOMIC DNA]</scope>
    <source>
        <strain evidence="8 9">CBS 100239</strain>
    </source>
</reference>
<keyword evidence="5" id="KW-0690">Ribosome biogenesis</keyword>
<evidence type="ECO:0000313" key="9">
    <source>
        <dbReference type="Proteomes" id="UP000036947"/>
    </source>
</evidence>
<dbReference type="STRING" id="1163406.A0A0L0NC52"/>
<dbReference type="OrthoDB" id="5072at2759"/>
<keyword evidence="9" id="KW-1185">Reference proteome</keyword>
<feature type="compositionally biased region" description="Polar residues" evidence="7">
    <location>
        <begin position="19"/>
        <end position="37"/>
    </location>
</feature>
<evidence type="ECO:0000256" key="4">
    <source>
        <dbReference type="ARBA" id="ARBA00018339"/>
    </source>
</evidence>
<evidence type="ECO:0000256" key="6">
    <source>
        <dbReference type="ARBA" id="ARBA00023242"/>
    </source>
</evidence>
<dbReference type="GO" id="GO:0008097">
    <property type="term" value="F:5S rRNA binding"/>
    <property type="evidence" value="ECO:0007669"/>
    <property type="project" value="TreeGrafter"/>
</dbReference>
<comment type="subcellular location">
    <subcellularLocation>
        <location evidence="1">Nucleus</location>
        <location evidence="1">Nucleolus</location>
    </subcellularLocation>
    <subcellularLocation>
        <location evidence="2">Nucleus</location>
        <location evidence="2">Nucleoplasm</location>
    </subcellularLocation>
</comment>
<evidence type="ECO:0000313" key="8">
    <source>
        <dbReference type="EMBL" id="KND91641.1"/>
    </source>
</evidence>
<keyword evidence="6" id="KW-0539">Nucleus</keyword>
<dbReference type="PANTHER" id="PTHR14211:SF7">
    <property type="entry name" value="RIBOSOME BIOGENESIS PROTEIN NOP53"/>
    <property type="match status" value="1"/>
</dbReference>
<feature type="compositionally biased region" description="Polar residues" evidence="7">
    <location>
        <begin position="45"/>
        <end position="59"/>
    </location>
</feature>
<feature type="non-terminal residue" evidence="8">
    <location>
        <position position="1"/>
    </location>
</feature>
<comment type="similarity">
    <text evidence="3">Belongs to the NOP53 family.</text>
</comment>
<comment type="caution">
    <text evidence="8">The sequence shown here is derived from an EMBL/GenBank/DDBJ whole genome shotgun (WGS) entry which is preliminary data.</text>
</comment>
<evidence type="ECO:0000256" key="5">
    <source>
        <dbReference type="ARBA" id="ARBA00022517"/>
    </source>
</evidence>
<dbReference type="PANTHER" id="PTHR14211">
    <property type="entry name" value="GLIOMA SUPPRESSOR CANDIDATE REGION GENE 2"/>
    <property type="match status" value="1"/>
</dbReference>
<feature type="region of interest" description="Disordered" evidence="7">
    <location>
        <begin position="1"/>
        <end position="70"/>
    </location>
</feature>
<dbReference type="GO" id="GO:0005654">
    <property type="term" value="C:nucleoplasm"/>
    <property type="evidence" value="ECO:0007669"/>
    <property type="project" value="UniProtKB-SubCell"/>
</dbReference>
<dbReference type="Proteomes" id="UP000036947">
    <property type="component" value="Unassembled WGS sequence"/>
</dbReference>
<evidence type="ECO:0000256" key="7">
    <source>
        <dbReference type="SAM" id="MobiDB-lite"/>
    </source>
</evidence>
<feature type="compositionally biased region" description="Basic and acidic residues" evidence="7">
    <location>
        <begin position="343"/>
        <end position="361"/>
    </location>
</feature>